<name>A0ACC0WCK8_9STRA</name>
<dbReference type="EMBL" id="CM047582">
    <property type="protein sequence ID" value="KAI9916031.1"/>
    <property type="molecule type" value="Genomic_DNA"/>
</dbReference>
<evidence type="ECO:0000313" key="1">
    <source>
        <dbReference type="EMBL" id="KAI9916031.1"/>
    </source>
</evidence>
<gene>
    <name evidence="1" type="ORF">PsorP6_007735</name>
</gene>
<keyword evidence="2" id="KW-1185">Reference proteome</keyword>
<reference evidence="1 2" key="1">
    <citation type="journal article" date="2022" name="bioRxiv">
        <title>The genome of the oomycete Peronosclerospora sorghi, a cosmopolitan pathogen of maize and sorghum, is inflated with dispersed pseudogenes.</title>
        <authorList>
            <person name="Fletcher K."/>
            <person name="Martin F."/>
            <person name="Isakeit T."/>
            <person name="Cavanaugh K."/>
            <person name="Magill C."/>
            <person name="Michelmore R."/>
        </authorList>
    </citation>
    <scope>NUCLEOTIDE SEQUENCE [LARGE SCALE GENOMIC DNA]</scope>
    <source>
        <strain evidence="1">P6</strain>
    </source>
</reference>
<proteinExistence type="predicted"/>
<evidence type="ECO:0000313" key="2">
    <source>
        <dbReference type="Proteomes" id="UP001163321"/>
    </source>
</evidence>
<sequence>MSYVATWWQKEERDDRGEIVITRTGARETHPKIVRFIDLTWSTVVDISMVMEYMPHVDLSSLLERQHERERLGARDGYNCFATDVPIKCKSLLALDSAEALVSLHSFERPIIHLDLKPKNVLLSASWEEKVTDFGTSRR</sequence>
<organism evidence="1 2">
    <name type="scientific">Peronosclerospora sorghi</name>
    <dbReference type="NCBI Taxonomy" id="230839"/>
    <lineage>
        <taxon>Eukaryota</taxon>
        <taxon>Sar</taxon>
        <taxon>Stramenopiles</taxon>
        <taxon>Oomycota</taxon>
        <taxon>Peronosporomycetes</taxon>
        <taxon>Peronosporales</taxon>
        <taxon>Peronosporaceae</taxon>
        <taxon>Peronosclerospora</taxon>
    </lineage>
</organism>
<protein>
    <submittedName>
        <fullName evidence="1">Uncharacterized protein</fullName>
    </submittedName>
</protein>
<accession>A0ACC0WCK8</accession>
<dbReference type="Proteomes" id="UP001163321">
    <property type="component" value="Chromosome 3"/>
</dbReference>
<comment type="caution">
    <text evidence="1">The sequence shown here is derived from an EMBL/GenBank/DDBJ whole genome shotgun (WGS) entry which is preliminary data.</text>
</comment>